<feature type="region of interest" description="Disordered" evidence="1">
    <location>
        <begin position="384"/>
        <end position="460"/>
    </location>
</feature>
<reference evidence="2" key="1">
    <citation type="submission" date="2021-03" db="EMBL/GenBank/DDBJ databases">
        <title>Evolutionary innovations through gain and loss of genes in the ectomycorrhizal Boletales.</title>
        <authorList>
            <person name="Wu G."/>
            <person name="Miyauchi S."/>
            <person name="Morin E."/>
            <person name="Yang Z.-L."/>
            <person name="Xu J."/>
            <person name="Martin F.M."/>
        </authorList>
    </citation>
    <scope>NUCLEOTIDE SEQUENCE</scope>
    <source>
        <strain evidence="2">BR01</strain>
    </source>
</reference>
<feature type="region of interest" description="Disordered" evidence="1">
    <location>
        <begin position="306"/>
        <end position="351"/>
    </location>
</feature>
<evidence type="ECO:0008006" key="4">
    <source>
        <dbReference type="Google" id="ProtNLM"/>
    </source>
</evidence>
<evidence type="ECO:0000256" key="1">
    <source>
        <dbReference type="SAM" id="MobiDB-lite"/>
    </source>
</evidence>
<protein>
    <recommendedName>
        <fullName evidence="4">MIT domain-containing protein</fullName>
    </recommendedName>
</protein>
<dbReference type="PANTHER" id="PTHR37327">
    <property type="entry name" value="CHROMOSOME 1, WHOLE GENOME SHOTGUN SEQUENCE"/>
    <property type="match status" value="1"/>
</dbReference>
<feature type="region of interest" description="Disordered" evidence="1">
    <location>
        <begin position="187"/>
        <end position="207"/>
    </location>
</feature>
<organism evidence="2 3">
    <name type="scientific">Boletus reticuloceps</name>
    <dbReference type="NCBI Taxonomy" id="495285"/>
    <lineage>
        <taxon>Eukaryota</taxon>
        <taxon>Fungi</taxon>
        <taxon>Dikarya</taxon>
        <taxon>Basidiomycota</taxon>
        <taxon>Agaricomycotina</taxon>
        <taxon>Agaricomycetes</taxon>
        <taxon>Agaricomycetidae</taxon>
        <taxon>Boletales</taxon>
        <taxon>Boletineae</taxon>
        <taxon>Boletaceae</taxon>
        <taxon>Boletoideae</taxon>
        <taxon>Boletus</taxon>
    </lineage>
</organism>
<feature type="region of interest" description="Disordered" evidence="1">
    <location>
        <begin position="1"/>
        <end position="45"/>
    </location>
</feature>
<feature type="compositionally biased region" description="Polar residues" evidence="1">
    <location>
        <begin position="629"/>
        <end position="645"/>
    </location>
</feature>
<name>A0A8I2Z073_9AGAM</name>
<sequence length="961" mass="102629">MVIELSGHQPSVVQRSRQWSLHSPGSSVATSISSPPNSSFAQPTVTQRRRSVAVNFPPAVPPPSQPIPHVPQPSSVFTTDEEATLTIGVPDDQQFIARHRSSTSASQNSYGRAAVSTNLAAVAAFPHNRHHVSTSTPVSNSNSPQLLPSTVAYASNQASPDPVSKSMARPNHLNTQADTQDIVPDRLLLSPHHPHSSSESRPSSRRALTRALELAREAVQLDATNDDPHAAVIAYGRSVALLSEVMERVRRGEDTSDGRRRNGRRRSVVAQEEEVRRLKSIHDTYADRMNILSLIYSIPPIPHSPSSVYAPSSSTESTQPPSPTSLSQSSDSHTSPSSITEHTPDDLHYSVLNDDLNDEQDAHEGIGSAMLNAAHLSREFSSTSLSQHPYATPTDTDSFPSSKQATLSRTSTLPANRTQNQSPVVGRPRAASVLPPAAPPPISSPPPPPESSLNFTSTMPSSQATRFLDVAQSRGNSIGHSRTGSGTRLTSVTEEGIRIDGHPQGDDMQFEDDLTASLSRRPDTPRLAKCDSHPLPPLPSPTTAVHPFRTATAPTATSRPSGSPVPAQFIAARPRGESLSVTGAPPSTTATTSSSPAESNPPSSFAHPPAKTPTSPTSSGAAPTPGRSRASSQPGRRPSVINSRISPFEPQRPPLPQTALPNGRKVSTSSKLNPNISLNIQIQPQFVTQSELLSPPALSLLPPSAMLTTIPTTPTSPLPPTPPTDSHRKPYHMMTLLANTMNSRSGGYITRRLHVPQGVWSQGGAKLTNVPEKVRVVEVLCSALEEMQQSSVEFFGAGSVCSGLALGIGSVGRKEAEAWVSKLDEFSSICDSVVANFGKKLGVGEGFVSKKSGVTSWGGKLTRQFDKFTNGKNLDSPAAYVAGLGRLFAHAQLLDEHSKALLSQPVAPIYNAFPADLRTAAEVKLKRASEFFASVVLTFVIRDLAQLLDKYAKKCEKWLAE</sequence>
<dbReference type="PANTHER" id="PTHR37327:SF1">
    <property type="entry name" value="MICROTUBULE INTERACTING AND TRANSPORT DOMAIN-CONTAINING PROTEIN"/>
    <property type="match status" value="1"/>
</dbReference>
<feature type="region of interest" description="Disordered" evidence="1">
    <location>
        <begin position="576"/>
        <end position="671"/>
    </location>
</feature>
<keyword evidence="3" id="KW-1185">Reference proteome</keyword>
<feature type="compositionally biased region" description="Polar residues" evidence="1">
    <location>
        <begin position="8"/>
        <end position="45"/>
    </location>
</feature>
<evidence type="ECO:0000313" key="2">
    <source>
        <dbReference type="EMBL" id="KAG6381359.1"/>
    </source>
</evidence>
<feature type="compositionally biased region" description="Low complexity" evidence="1">
    <location>
        <begin position="580"/>
        <end position="626"/>
    </location>
</feature>
<feature type="compositionally biased region" description="Low complexity" evidence="1">
    <location>
        <begin position="306"/>
        <end position="340"/>
    </location>
</feature>
<dbReference type="Proteomes" id="UP000683000">
    <property type="component" value="Unassembled WGS sequence"/>
</dbReference>
<dbReference type="EMBL" id="JAGFBS010000002">
    <property type="protein sequence ID" value="KAG6381359.1"/>
    <property type="molecule type" value="Genomic_DNA"/>
</dbReference>
<dbReference type="OrthoDB" id="2245455at2759"/>
<accession>A0A8I2Z073</accession>
<feature type="compositionally biased region" description="Basic and acidic residues" evidence="1">
    <location>
        <begin position="520"/>
        <end position="532"/>
    </location>
</feature>
<proteinExistence type="predicted"/>
<evidence type="ECO:0000313" key="3">
    <source>
        <dbReference type="Proteomes" id="UP000683000"/>
    </source>
</evidence>
<comment type="caution">
    <text evidence="2">The sequence shown here is derived from an EMBL/GenBank/DDBJ whole genome shotgun (WGS) entry which is preliminary data.</text>
</comment>
<gene>
    <name evidence="2" type="ORF">JVT61DRAFT_5773</name>
</gene>
<dbReference type="AlphaFoldDB" id="A0A8I2Z073"/>
<feature type="compositionally biased region" description="Polar residues" evidence="1">
    <location>
        <begin position="384"/>
        <end position="423"/>
    </location>
</feature>
<feature type="region of interest" description="Disordered" evidence="1">
    <location>
        <begin position="519"/>
        <end position="546"/>
    </location>
</feature>
<feature type="compositionally biased region" description="Pro residues" evidence="1">
    <location>
        <begin position="436"/>
        <end position="450"/>
    </location>
</feature>
<feature type="compositionally biased region" description="Low complexity" evidence="1">
    <location>
        <begin position="187"/>
        <end position="202"/>
    </location>
</feature>